<organism evidence="1 2">
    <name type="scientific">Fusarium oxysporum f. sp. raphani 54005</name>
    <dbReference type="NCBI Taxonomy" id="1089458"/>
    <lineage>
        <taxon>Eukaryota</taxon>
        <taxon>Fungi</taxon>
        <taxon>Dikarya</taxon>
        <taxon>Ascomycota</taxon>
        <taxon>Pezizomycotina</taxon>
        <taxon>Sordariomycetes</taxon>
        <taxon>Hypocreomycetidae</taxon>
        <taxon>Hypocreales</taxon>
        <taxon>Nectriaceae</taxon>
        <taxon>Fusarium</taxon>
        <taxon>Fusarium oxysporum species complex</taxon>
    </lineage>
</organism>
<dbReference type="Proteomes" id="UP000030663">
    <property type="component" value="Unassembled WGS sequence"/>
</dbReference>
<proteinExistence type="predicted"/>
<reference evidence="1 2" key="1">
    <citation type="submission" date="2011-11" db="EMBL/GenBank/DDBJ databases">
        <title>The Genome Sequence of Fusarium oxysporum PHW815.</title>
        <authorList>
            <consortium name="The Broad Institute Genome Sequencing Platform"/>
            <person name="Ma L.-J."/>
            <person name="Gale L.R."/>
            <person name="Schwartz D.C."/>
            <person name="Zhou S."/>
            <person name="Corby-Kistler H."/>
            <person name="Young S.K."/>
            <person name="Zeng Q."/>
            <person name="Gargeya S."/>
            <person name="Fitzgerald M."/>
            <person name="Haas B."/>
            <person name="Abouelleil A."/>
            <person name="Alvarado L."/>
            <person name="Arachchi H.M."/>
            <person name="Berlin A."/>
            <person name="Brown A."/>
            <person name="Chapman S.B."/>
            <person name="Chen Z."/>
            <person name="Dunbar C."/>
            <person name="Freedman E."/>
            <person name="Gearin G."/>
            <person name="Goldberg J."/>
            <person name="Griggs A."/>
            <person name="Gujja S."/>
            <person name="Heiman D."/>
            <person name="Howarth C."/>
            <person name="Larson L."/>
            <person name="Lui A."/>
            <person name="MacDonald P.J.P."/>
            <person name="Montmayeur A."/>
            <person name="Murphy C."/>
            <person name="Neiman D."/>
            <person name="Pearson M."/>
            <person name="Priest M."/>
            <person name="Roberts A."/>
            <person name="Saif S."/>
            <person name="Shea T."/>
            <person name="Shenoy N."/>
            <person name="Sisk P."/>
            <person name="Stolte C."/>
            <person name="Sykes S."/>
            <person name="Wortman J."/>
            <person name="Nusbaum C."/>
            <person name="Birren B."/>
        </authorList>
    </citation>
    <scope>NUCLEOTIDE SEQUENCE [LARGE SCALE GENOMIC DNA]</scope>
    <source>
        <strain evidence="1 2">54005</strain>
    </source>
</reference>
<keyword evidence="2" id="KW-1185">Reference proteome</keyword>
<protein>
    <submittedName>
        <fullName evidence="1">Uncharacterized protein</fullName>
    </submittedName>
</protein>
<gene>
    <name evidence="1" type="ORF">FOQG_16350</name>
</gene>
<name>X0BKJ6_FUSOX</name>
<dbReference type="EMBL" id="JH658488">
    <property type="protein sequence ID" value="EXK79004.1"/>
    <property type="molecule type" value="Genomic_DNA"/>
</dbReference>
<dbReference type="AlphaFoldDB" id="X0BKJ6"/>
<dbReference type="OrthoDB" id="10301542at2759"/>
<sequence>MSTLFAGQWIVWASHKPSGNHLGKTGRNVRISSTKTAGRRAVIMRGWGDKFKLAALSTRYGQVLEKARDIHKTEVGFNQTNKIDCWAL</sequence>
<accession>X0BKJ6</accession>
<evidence type="ECO:0000313" key="2">
    <source>
        <dbReference type="Proteomes" id="UP000030663"/>
    </source>
</evidence>
<dbReference type="HOGENOM" id="CLU_2469179_0_0_1"/>
<evidence type="ECO:0000313" key="1">
    <source>
        <dbReference type="EMBL" id="EXK79004.1"/>
    </source>
</evidence>